<proteinExistence type="predicted"/>
<evidence type="ECO:0000313" key="1">
    <source>
        <dbReference type="EMBL" id="SVA70682.1"/>
    </source>
</evidence>
<name>A0A381Y1V1_9ZZZZ</name>
<dbReference type="EMBL" id="UINC01153526">
    <property type="protein sequence ID" value="SVD48295.1"/>
    <property type="molecule type" value="Genomic_DNA"/>
</dbReference>
<gene>
    <name evidence="1" type="ORF">METZ01_LOCUS123536</name>
    <name evidence="2" type="ORF">METZ01_LOCUS401149</name>
</gene>
<reference evidence="1" key="1">
    <citation type="submission" date="2018-05" db="EMBL/GenBank/DDBJ databases">
        <authorList>
            <person name="Lanie J.A."/>
            <person name="Ng W.-L."/>
            <person name="Kazmierczak K.M."/>
            <person name="Andrzejewski T.M."/>
            <person name="Davidsen T.M."/>
            <person name="Wayne K.J."/>
            <person name="Tettelin H."/>
            <person name="Glass J.I."/>
            <person name="Rusch D."/>
            <person name="Podicherti R."/>
            <person name="Tsui H.-C.T."/>
            <person name="Winkler M.E."/>
        </authorList>
    </citation>
    <scope>NUCLEOTIDE SEQUENCE</scope>
</reference>
<evidence type="ECO:0000313" key="2">
    <source>
        <dbReference type="EMBL" id="SVD48295.1"/>
    </source>
</evidence>
<dbReference type="EMBL" id="UINC01017108">
    <property type="protein sequence ID" value="SVA70682.1"/>
    <property type="molecule type" value="Genomic_DNA"/>
</dbReference>
<organism evidence="1">
    <name type="scientific">marine metagenome</name>
    <dbReference type="NCBI Taxonomy" id="408172"/>
    <lineage>
        <taxon>unclassified sequences</taxon>
        <taxon>metagenomes</taxon>
        <taxon>ecological metagenomes</taxon>
    </lineage>
</organism>
<feature type="non-terminal residue" evidence="1">
    <location>
        <position position="25"/>
    </location>
</feature>
<protein>
    <submittedName>
        <fullName evidence="1">Uncharacterized protein</fullName>
    </submittedName>
</protein>
<dbReference type="AlphaFoldDB" id="A0A381Y1V1"/>
<sequence length="25" mass="2818">MASDMVIHLEDSNFDDETKSGYTLV</sequence>
<accession>A0A381Y1V1</accession>